<dbReference type="InterPro" id="IPR036890">
    <property type="entry name" value="HATPase_C_sf"/>
</dbReference>
<keyword evidence="10" id="KW-0812">Transmembrane</keyword>
<keyword evidence="7" id="KW-0067">ATP-binding</keyword>
<comment type="catalytic activity">
    <reaction evidence="1">
        <text>ATP + protein L-histidine = ADP + protein N-phospho-L-histidine.</text>
        <dbReference type="EC" id="2.7.13.3"/>
    </reaction>
</comment>
<keyword evidence="5" id="KW-0547">Nucleotide-binding</keyword>
<evidence type="ECO:0000256" key="5">
    <source>
        <dbReference type="ARBA" id="ARBA00022741"/>
    </source>
</evidence>
<dbReference type="EC" id="2.7.13.3" evidence="2"/>
<keyword evidence="6 12" id="KW-0418">Kinase</keyword>
<dbReference type="SUPFAM" id="SSF55874">
    <property type="entry name" value="ATPase domain of HSP90 chaperone/DNA topoisomerase II/histidine kinase"/>
    <property type="match status" value="1"/>
</dbReference>
<keyword evidence="13" id="KW-1185">Reference proteome</keyword>
<evidence type="ECO:0000256" key="7">
    <source>
        <dbReference type="ARBA" id="ARBA00022840"/>
    </source>
</evidence>
<dbReference type="AlphaFoldDB" id="A0A8J3SIY1"/>
<dbReference type="PANTHER" id="PTHR24421">
    <property type="entry name" value="NITRATE/NITRITE SENSOR PROTEIN NARX-RELATED"/>
    <property type="match status" value="1"/>
</dbReference>
<reference evidence="12 13" key="1">
    <citation type="submission" date="2021-01" db="EMBL/GenBank/DDBJ databases">
        <title>Whole genome shotgun sequence of Planobispora siamensis NBRC 107568.</title>
        <authorList>
            <person name="Komaki H."/>
            <person name="Tamura T."/>
        </authorList>
    </citation>
    <scope>NUCLEOTIDE SEQUENCE [LARGE SCALE GENOMIC DNA]</scope>
    <source>
        <strain evidence="12 13">NBRC 107568</strain>
    </source>
</reference>
<accession>A0A8J3SIY1</accession>
<dbReference type="Proteomes" id="UP000619788">
    <property type="component" value="Unassembled WGS sequence"/>
</dbReference>
<protein>
    <recommendedName>
        <fullName evidence="2">histidine kinase</fullName>
        <ecNumber evidence="2">2.7.13.3</ecNumber>
    </recommendedName>
</protein>
<dbReference type="Pfam" id="PF07730">
    <property type="entry name" value="HisKA_3"/>
    <property type="match status" value="1"/>
</dbReference>
<dbReference type="GO" id="GO:0005524">
    <property type="term" value="F:ATP binding"/>
    <property type="evidence" value="ECO:0007669"/>
    <property type="project" value="UniProtKB-KW"/>
</dbReference>
<feature type="transmembrane region" description="Helical" evidence="10">
    <location>
        <begin position="74"/>
        <end position="97"/>
    </location>
</feature>
<dbReference type="GO" id="GO:0046983">
    <property type="term" value="F:protein dimerization activity"/>
    <property type="evidence" value="ECO:0007669"/>
    <property type="project" value="InterPro"/>
</dbReference>
<feature type="region of interest" description="Disordered" evidence="9">
    <location>
        <begin position="401"/>
        <end position="458"/>
    </location>
</feature>
<dbReference type="InterPro" id="IPR050482">
    <property type="entry name" value="Sensor_HK_TwoCompSys"/>
</dbReference>
<dbReference type="GO" id="GO:0016020">
    <property type="term" value="C:membrane"/>
    <property type="evidence" value="ECO:0007669"/>
    <property type="project" value="InterPro"/>
</dbReference>
<evidence type="ECO:0000313" key="12">
    <source>
        <dbReference type="EMBL" id="GIH93900.1"/>
    </source>
</evidence>
<feature type="transmembrane region" description="Helical" evidence="10">
    <location>
        <begin position="51"/>
        <end position="67"/>
    </location>
</feature>
<evidence type="ECO:0000256" key="8">
    <source>
        <dbReference type="ARBA" id="ARBA00023012"/>
    </source>
</evidence>
<dbReference type="RefSeq" id="WP_204066046.1">
    <property type="nucleotide sequence ID" value="NZ_BOOJ01000036.1"/>
</dbReference>
<keyword evidence="3" id="KW-0597">Phosphoprotein</keyword>
<dbReference type="CDD" id="cd16917">
    <property type="entry name" value="HATPase_UhpB-NarQ-NarX-like"/>
    <property type="match status" value="1"/>
</dbReference>
<feature type="compositionally biased region" description="Low complexity" evidence="9">
    <location>
        <begin position="401"/>
        <end position="412"/>
    </location>
</feature>
<keyword evidence="10" id="KW-0472">Membrane</keyword>
<comment type="caution">
    <text evidence="12">The sequence shown here is derived from an EMBL/GenBank/DDBJ whole genome shotgun (WGS) entry which is preliminary data.</text>
</comment>
<organism evidence="12 13">
    <name type="scientific">Planobispora siamensis</name>
    <dbReference type="NCBI Taxonomy" id="936338"/>
    <lineage>
        <taxon>Bacteria</taxon>
        <taxon>Bacillati</taxon>
        <taxon>Actinomycetota</taxon>
        <taxon>Actinomycetes</taxon>
        <taxon>Streptosporangiales</taxon>
        <taxon>Streptosporangiaceae</taxon>
        <taxon>Planobispora</taxon>
    </lineage>
</organism>
<sequence length="458" mass="47809">MKRASWIGHPGSLETLVERVRRNDVLWAAVSFAVGLSLIAADAYIPRSTPSYLLIGPLLITCLGVAVRRSRPVLALALGAAALIGDFVLGPSLGTILIITDNLYAAVRYGPRPLGRWMLIITSVIAVVGGAVAGFFSRNLATFAVALVQAGLVGVTPVLTALFMRQLEDQAAAERARAEQVARLAELDRKAAVQAERARMARELHDMIANHFSAIAIQSTAVLSRKDLDAAAVRRVLESVRENSVQGMAEMRSMIGLLRQDGEEAEAVRLRLSEAEGLAQRAREAGMEVRFRVDGEVRELPAPVDLAGYRILQEALTNALKHGDREADMVVGYRPDEVVLTVDNPVAGDRSGLPGSGVGIVGMRERAALVGGLVESGPYGAGWRVRAVLPGSALPGAALPSAAPSPGAALPSTGPPAAPSSTGLPTVPSSTGPPAAPSSAPPPDTAPPRPAPRAGEAL</sequence>
<dbReference type="Gene3D" id="3.30.565.10">
    <property type="entry name" value="Histidine kinase-like ATPase, C-terminal domain"/>
    <property type="match status" value="1"/>
</dbReference>
<feature type="transmembrane region" description="Helical" evidence="10">
    <location>
        <begin position="117"/>
        <end position="136"/>
    </location>
</feature>
<feature type="transmembrane region" description="Helical" evidence="10">
    <location>
        <begin position="25"/>
        <end position="45"/>
    </location>
</feature>
<evidence type="ECO:0000256" key="3">
    <source>
        <dbReference type="ARBA" id="ARBA00022553"/>
    </source>
</evidence>
<evidence type="ECO:0000256" key="2">
    <source>
        <dbReference type="ARBA" id="ARBA00012438"/>
    </source>
</evidence>
<feature type="compositionally biased region" description="Pro residues" evidence="9">
    <location>
        <begin position="434"/>
        <end position="451"/>
    </location>
</feature>
<evidence type="ECO:0000256" key="1">
    <source>
        <dbReference type="ARBA" id="ARBA00000085"/>
    </source>
</evidence>
<evidence type="ECO:0000259" key="11">
    <source>
        <dbReference type="Pfam" id="PF07730"/>
    </source>
</evidence>
<dbReference type="Gene3D" id="1.20.5.1930">
    <property type="match status" value="1"/>
</dbReference>
<evidence type="ECO:0000313" key="13">
    <source>
        <dbReference type="Proteomes" id="UP000619788"/>
    </source>
</evidence>
<dbReference type="PANTHER" id="PTHR24421:SF10">
    <property type="entry name" value="NITRATE_NITRITE SENSOR PROTEIN NARQ"/>
    <property type="match status" value="1"/>
</dbReference>
<proteinExistence type="predicted"/>
<keyword evidence="4" id="KW-0808">Transferase</keyword>
<gene>
    <name evidence="12" type="ORF">Psi01_45300</name>
</gene>
<feature type="compositionally biased region" description="Low complexity" evidence="9">
    <location>
        <begin position="419"/>
        <end position="433"/>
    </location>
</feature>
<feature type="domain" description="Signal transduction histidine kinase subgroup 3 dimerisation and phosphoacceptor" evidence="11">
    <location>
        <begin position="196"/>
        <end position="261"/>
    </location>
</feature>
<name>A0A8J3SIY1_9ACTN</name>
<dbReference type="InterPro" id="IPR011712">
    <property type="entry name" value="Sig_transdc_His_kin_sub3_dim/P"/>
</dbReference>
<keyword evidence="10" id="KW-1133">Transmembrane helix</keyword>
<dbReference type="EMBL" id="BOOJ01000036">
    <property type="protein sequence ID" value="GIH93900.1"/>
    <property type="molecule type" value="Genomic_DNA"/>
</dbReference>
<feature type="transmembrane region" description="Helical" evidence="10">
    <location>
        <begin position="143"/>
        <end position="164"/>
    </location>
</feature>
<evidence type="ECO:0000256" key="9">
    <source>
        <dbReference type="SAM" id="MobiDB-lite"/>
    </source>
</evidence>
<evidence type="ECO:0000256" key="4">
    <source>
        <dbReference type="ARBA" id="ARBA00022679"/>
    </source>
</evidence>
<evidence type="ECO:0000256" key="6">
    <source>
        <dbReference type="ARBA" id="ARBA00022777"/>
    </source>
</evidence>
<evidence type="ECO:0000256" key="10">
    <source>
        <dbReference type="SAM" id="Phobius"/>
    </source>
</evidence>
<keyword evidence="8" id="KW-0902">Two-component regulatory system</keyword>
<dbReference type="GO" id="GO:0000155">
    <property type="term" value="F:phosphorelay sensor kinase activity"/>
    <property type="evidence" value="ECO:0007669"/>
    <property type="project" value="InterPro"/>
</dbReference>